<dbReference type="PANTHER" id="PTHR31319:SF39">
    <property type="entry name" value="ZINC FINGER PROTEIN CONSTANS-LIKE 1"/>
    <property type="match status" value="1"/>
</dbReference>
<evidence type="ECO:0000256" key="2">
    <source>
        <dbReference type="ARBA" id="ARBA00010024"/>
    </source>
</evidence>
<comment type="subcellular location">
    <subcellularLocation>
        <location evidence="1 8">Nucleus</location>
    </subcellularLocation>
</comment>
<proteinExistence type="inferred from homology"/>
<dbReference type="InterPro" id="IPR045281">
    <property type="entry name" value="CONSTANS-like"/>
</dbReference>
<comment type="caution">
    <text evidence="11">The sequence shown here is derived from an EMBL/GenBank/DDBJ whole genome shotgun (WGS) entry which is preliminary data.</text>
</comment>
<dbReference type="Pfam" id="PF00643">
    <property type="entry name" value="zf-B_box"/>
    <property type="match status" value="1"/>
</dbReference>
<dbReference type="GO" id="GO:0009909">
    <property type="term" value="P:regulation of flower development"/>
    <property type="evidence" value="ECO:0007669"/>
    <property type="project" value="InterPro"/>
</dbReference>
<evidence type="ECO:0000256" key="7">
    <source>
        <dbReference type="PROSITE-ProRule" id="PRU00024"/>
    </source>
</evidence>
<evidence type="ECO:0000256" key="5">
    <source>
        <dbReference type="ARBA" id="ARBA00022833"/>
    </source>
</evidence>
<evidence type="ECO:0000256" key="4">
    <source>
        <dbReference type="ARBA" id="ARBA00022771"/>
    </source>
</evidence>
<dbReference type="OrthoDB" id="153872at2759"/>
<evidence type="ECO:0000259" key="10">
    <source>
        <dbReference type="PROSITE" id="PS51017"/>
    </source>
</evidence>
<evidence type="ECO:0000313" key="11">
    <source>
        <dbReference type="EMBL" id="KAG2300393.1"/>
    </source>
</evidence>
<feature type="domain" description="B box-type" evidence="9">
    <location>
        <begin position="79"/>
        <end position="126"/>
    </location>
</feature>
<dbReference type="SMART" id="SM00336">
    <property type="entry name" value="BBOX"/>
    <property type="match status" value="2"/>
</dbReference>
<feature type="domain" description="B box-type" evidence="9">
    <location>
        <begin position="122"/>
        <end position="169"/>
    </location>
</feature>
<dbReference type="GO" id="GO:0003700">
    <property type="term" value="F:DNA-binding transcription factor activity"/>
    <property type="evidence" value="ECO:0007669"/>
    <property type="project" value="TreeGrafter"/>
</dbReference>
<dbReference type="PROSITE" id="PS50119">
    <property type="entry name" value="ZF_BBOX"/>
    <property type="match status" value="2"/>
</dbReference>
<dbReference type="InterPro" id="IPR000315">
    <property type="entry name" value="Znf_B-box"/>
</dbReference>
<dbReference type="GO" id="GO:0008270">
    <property type="term" value="F:zinc ion binding"/>
    <property type="evidence" value="ECO:0007669"/>
    <property type="project" value="UniProtKB-KW"/>
</dbReference>
<dbReference type="AlphaFoldDB" id="A0A8X7S6T0"/>
<evidence type="ECO:0008006" key="13">
    <source>
        <dbReference type="Google" id="ProtNLM"/>
    </source>
</evidence>
<accession>A0A8X7S6T0</accession>
<dbReference type="GO" id="GO:0005634">
    <property type="term" value="C:nucleus"/>
    <property type="evidence" value="ECO:0007669"/>
    <property type="project" value="UniProtKB-SubCell"/>
</dbReference>
<dbReference type="Pfam" id="PF06203">
    <property type="entry name" value="CCT"/>
    <property type="match status" value="1"/>
</dbReference>
<evidence type="ECO:0000256" key="3">
    <source>
        <dbReference type="ARBA" id="ARBA00022723"/>
    </source>
</evidence>
<dbReference type="PROSITE" id="PS51017">
    <property type="entry name" value="CCT"/>
    <property type="match status" value="1"/>
</dbReference>
<dbReference type="InterPro" id="IPR049808">
    <property type="entry name" value="CONSTANS-like_Bbox1"/>
</dbReference>
<keyword evidence="4 7" id="KW-0863">Zinc-finger</keyword>
<comment type="similarity">
    <text evidence="2">Belongs to the CONSTANS family.</text>
</comment>
<dbReference type="PANTHER" id="PTHR31319">
    <property type="entry name" value="ZINC FINGER PROTEIN CONSTANS-LIKE 4"/>
    <property type="match status" value="1"/>
</dbReference>
<dbReference type="InterPro" id="IPR010402">
    <property type="entry name" value="CCT_domain"/>
</dbReference>
<dbReference type="Proteomes" id="UP000886595">
    <property type="component" value="Unassembled WGS sequence"/>
</dbReference>
<reference evidence="11 12" key="1">
    <citation type="submission" date="2020-02" db="EMBL/GenBank/DDBJ databases">
        <authorList>
            <person name="Ma Q."/>
            <person name="Huang Y."/>
            <person name="Song X."/>
            <person name="Pei D."/>
        </authorList>
    </citation>
    <scope>NUCLEOTIDE SEQUENCE [LARGE SCALE GENOMIC DNA]</scope>
    <source>
        <strain evidence="11">Sxm20200214</strain>
        <tissue evidence="11">Leaf</tissue>
    </source>
</reference>
<name>A0A8X7S6T0_BRACI</name>
<dbReference type="EMBL" id="JAAMPC010000008">
    <property type="protein sequence ID" value="KAG2300393.1"/>
    <property type="molecule type" value="Genomic_DNA"/>
</dbReference>
<organism evidence="11 12">
    <name type="scientific">Brassica carinata</name>
    <name type="common">Ethiopian mustard</name>
    <name type="synonym">Abyssinian cabbage</name>
    <dbReference type="NCBI Taxonomy" id="52824"/>
    <lineage>
        <taxon>Eukaryota</taxon>
        <taxon>Viridiplantae</taxon>
        <taxon>Streptophyta</taxon>
        <taxon>Embryophyta</taxon>
        <taxon>Tracheophyta</taxon>
        <taxon>Spermatophyta</taxon>
        <taxon>Magnoliopsida</taxon>
        <taxon>eudicotyledons</taxon>
        <taxon>Gunneridae</taxon>
        <taxon>Pentapetalae</taxon>
        <taxon>rosids</taxon>
        <taxon>malvids</taxon>
        <taxon>Brassicales</taxon>
        <taxon>Brassicaceae</taxon>
        <taxon>Brassiceae</taxon>
        <taxon>Brassica</taxon>
    </lineage>
</organism>
<keyword evidence="5" id="KW-0862">Zinc</keyword>
<evidence type="ECO:0000313" key="12">
    <source>
        <dbReference type="Proteomes" id="UP000886595"/>
    </source>
</evidence>
<keyword evidence="3" id="KW-0479">Metal-binding</keyword>
<sequence>MMIPKANVSICGNGPYTETQPATRCSHNFSRPLTSRQVAAPPDPILPFAFLVPCFRLQSSLTKQTSTILSLNMLKQESNWAQACDTCRSAACTVYCRADSAYLCTSCDAQIHAANRLASRHERVRVCESCERAPAAFFCKADAASLCTACDSQIHSANPLARRHQRVPILPISGCVATNHSSKTTEPENIVVVGQEEEDEAEAASWLLPSSVKNCGDNNNNNNNNSENNRFSVGEEYLDLVDYSSSIDKRFTGQSNQYQQDYNVPQRSYVADGVVPLQVGVANGHMHHEQHNFQFGFTNVSSEASPIHMVSLVPESVTSDATVSHPRSPKAGTEELPEAPVQMLSPMERKARVLRYREKKKTRKFEKRIRYASRKEYAEKRPRIKGRFAKRNEVDADHALSTMVVFDTGYGIVPSFS</sequence>
<gene>
    <name evidence="11" type="ORF">Bca52824_036865</name>
</gene>
<evidence type="ECO:0000256" key="8">
    <source>
        <dbReference type="PROSITE-ProRule" id="PRU00357"/>
    </source>
</evidence>
<evidence type="ECO:0000256" key="1">
    <source>
        <dbReference type="ARBA" id="ARBA00004123"/>
    </source>
</evidence>
<dbReference type="GO" id="GO:2000028">
    <property type="term" value="P:regulation of photoperiodism, flowering"/>
    <property type="evidence" value="ECO:0007669"/>
    <property type="project" value="TreeGrafter"/>
</dbReference>
<keyword evidence="12" id="KW-1185">Reference proteome</keyword>
<dbReference type="CDD" id="cd19821">
    <property type="entry name" value="Bbox1_BBX-like"/>
    <property type="match status" value="2"/>
</dbReference>
<evidence type="ECO:0000259" key="9">
    <source>
        <dbReference type="PROSITE" id="PS50119"/>
    </source>
</evidence>
<protein>
    <recommendedName>
        <fullName evidence="13">COL1 protein</fullName>
    </recommendedName>
</protein>
<feature type="domain" description="CCT" evidence="10">
    <location>
        <begin position="349"/>
        <end position="391"/>
    </location>
</feature>
<keyword evidence="6 8" id="KW-0539">Nucleus</keyword>
<evidence type="ECO:0000256" key="6">
    <source>
        <dbReference type="ARBA" id="ARBA00023242"/>
    </source>
</evidence>